<evidence type="ECO:0000313" key="1">
    <source>
        <dbReference type="EMBL" id="KAH3699047.1"/>
    </source>
</evidence>
<proteinExistence type="predicted"/>
<dbReference type="AlphaFoldDB" id="A0A9D4BMW8"/>
<gene>
    <name evidence="1" type="ORF">DPMN_073994</name>
</gene>
<dbReference type="EMBL" id="JAIWYP010000015">
    <property type="protein sequence ID" value="KAH3699047.1"/>
    <property type="molecule type" value="Genomic_DNA"/>
</dbReference>
<organism evidence="1 2">
    <name type="scientific">Dreissena polymorpha</name>
    <name type="common">Zebra mussel</name>
    <name type="synonym">Mytilus polymorpha</name>
    <dbReference type="NCBI Taxonomy" id="45954"/>
    <lineage>
        <taxon>Eukaryota</taxon>
        <taxon>Metazoa</taxon>
        <taxon>Spiralia</taxon>
        <taxon>Lophotrochozoa</taxon>
        <taxon>Mollusca</taxon>
        <taxon>Bivalvia</taxon>
        <taxon>Autobranchia</taxon>
        <taxon>Heteroconchia</taxon>
        <taxon>Euheterodonta</taxon>
        <taxon>Imparidentia</taxon>
        <taxon>Neoheterodontei</taxon>
        <taxon>Myida</taxon>
        <taxon>Dreissenoidea</taxon>
        <taxon>Dreissenidae</taxon>
        <taxon>Dreissena</taxon>
    </lineage>
</organism>
<protein>
    <submittedName>
        <fullName evidence="1">Uncharacterized protein</fullName>
    </submittedName>
</protein>
<evidence type="ECO:0000313" key="2">
    <source>
        <dbReference type="Proteomes" id="UP000828390"/>
    </source>
</evidence>
<reference evidence="1" key="1">
    <citation type="journal article" date="2019" name="bioRxiv">
        <title>The Genome of the Zebra Mussel, Dreissena polymorpha: A Resource for Invasive Species Research.</title>
        <authorList>
            <person name="McCartney M.A."/>
            <person name="Auch B."/>
            <person name="Kono T."/>
            <person name="Mallez S."/>
            <person name="Zhang Y."/>
            <person name="Obille A."/>
            <person name="Becker A."/>
            <person name="Abrahante J.E."/>
            <person name="Garbe J."/>
            <person name="Badalamenti J.P."/>
            <person name="Herman A."/>
            <person name="Mangelson H."/>
            <person name="Liachko I."/>
            <person name="Sullivan S."/>
            <person name="Sone E.D."/>
            <person name="Koren S."/>
            <person name="Silverstein K.A.T."/>
            <person name="Beckman K.B."/>
            <person name="Gohl D.M."/>
        </authorList>
    </citation>
    <scope>NUCLEOTIDE SEQUENCE</scope>
    <source>
        <strain evidence="1">Duluth1</strain>
        <tissue evidence="1">Whole animal</tissue>
    </source>
</reference>
<comment type="caution">
    <text evidence="1">The sequence shown here is derived from an EMBL/GenBank/DDBJ whole genome shotgun (WGS) entry which is preliminary data.</text>
</comment>
<reference evidence="1" key="2">
    <citation type="submission" date="2020-11" db="EMBL/GenBank/DDBJ databases">
        <authorList>
            <person name="McCartney M.A."/>
            <person name="Auch B."/>
            <person name="Kono T."/>
            <person name="Mallez S."/>
            <person name="Becker A."/>
            <person name="Gohl D.M."/>
            <person name="Silverstein K.A.T."/>
            <person name="Koren S."/>
            <person name="Bechman K.B."/>
            <person name="Herman A."/>
            <person name="Abrahante J.E."/>
            <person name="Garbe J."/>
        </authorList>
    </citation>
    <scope>NUCLEOTIDE SEQUENCE</scope>
    <source>
        <strain evidence="1">Duluth1</strain>
        <tissue evidence="1">Whole animal</tissue>
    </source>
</reference>
<keyword evidence="2" id="KW-1185">Reference proteome</keyword>
<accession>A0A9D4BMW8</accession>
<dbReference type="Proteomes" id="UP000828390">
    <property type="component" value="Unassembled WGS sequence"/>
</dbReference>
<dbReference type="Gene3D" id="1.10.287.820">
    <property type="entry name" value="Acid-sensing ion channel domain"/>
    <property type="match status" value="1"/>
</dbReference>
<name>A0A9D4BMW8_DREPO</name>
<sequence length="99" mass="11434">MLKVTVERLNGTYGDCEWGADFEARYGVRYTRRSCYSACVLEDIVSTCGCHSDDAEYLAQRLNDSLERCTSKNGKAHVYIYRYVFKNVFLCSVYICRNV</sequence>